<sequence>MWNINYLILRDMNKKILLAFILLLINYQLSAQEKDEKKIVYERVDTHPDDPLPNNLVPNKQTAIKIAEAIWLPLYGNKIYNEKPFVAELSASGVWIVKGTLKDLDLGAKGGVAYIEIQKSDCKILKIYHGK</sequence>
<dbReference type="InterPro" id="IPR028921">
    <property type="entry name" value="NTF2_fold_dom"/>
</dbReference>
<name>A0ABX4C6X3_9FLAO</name>
<protein>
    <recommendedName>
        <fullName evidence="1">NTF2 fold domain-containing protein</fullName>
    </recommendedName>
</protein>
<dbReference type="EMBL" id="MUGX01000010">
    <property type="protein sequence ID" value="OXA88497.1"/>
    <property type="molecule type" value="Genomic_DNA"/>
</dbReference>
<dbReference type="Pfam" id="PF15631">
    <property type="entry name" value="Imm-NTF2-2"/>
    <property type="match status" value="1"/>
</dbReference>
<organism evidence="2 3">
    <name type="scientific">Flavobacterium hibernum</name>
    <dbReference type="NCBI Taxonomy" id="37752"/>
    <lineage>
        <taxon>Bacteria</taxon>
        <taxon>Pseudomonadati</taxon>
        <taxon>Bacteroidota</taxon>
        <taxon>Flavobacteriia</taxon>
        <taxon>Flavobacteriales</taxon>
        <taxon>Flavobacteriaceae</taxon>
        <taxon>Flavobacterium</taxon>
    </lineage>
</organism>
<dbReference type="Proteomes" id="UP000198302">
    <property type="component" value="Unassembled WGS sequence"/>
</dbReference>
<proteinExistence type="predicted"/>
<reference evidence="2 3" key="1">
    <citation type="submission" date="2016-11" db="EMBL/GenBank/DDBJ databases">
        <title>Whole genomes of Flavobacteriaceae.</title>
        <authorList>
            <person name="Stine C."/>
            <person name="Li C."/>
            <person name="Tadesse D."/>
        </authorList>
    </citation>
    <scope>NUCLEOTIDE SEQUENCE [LARGE SCALE GENOMIC DNA]</scope>
    <source>
        <strain evidence="2 3">ATCC 51468</strain>
    </source>
</reference>
<evidence type="ECO:0000313" key="3">
    <source>
        <dbReference type="Proteomes" id="UP000198302"/>
    </source>
</evidence>
<feature type="domain" description="NTF2 fold" evidence="1">
    <location>
        <begin position="62"/>
        <end position="131"/>
    </location>
</feature>
<evidence type="ECO:0000259" key="1">
    <source>
        <dbReference type="Pfam" id="PF15631"/>
    </source>
</evidence>
<keyword evidence="3" id="KW-1185">Reference proteome</keyword>
<comment type="caution">
    <text evidence="2">The sequence shown here is derived from an EMBL/GenBank/DDBJ whole genome shotgun (WGS) entry which is preliminary data.</text>
</comment>
<evidence type="ECO:0000313" key="2">
    <source>
        <dbReference type="EMBL" id="OXA88497.1"/>
    </source>
</evidence>
<gene>
    <name evidence="2" type="ORF">B0A73_07380</name>
</gene>
<accession>A0ABX4C6X3</accession>